<feature type="domain" description="HEPN" evidence="1">
    <location>
        <begin position="14"/>
        <end position="120"/>
    </location>
</feature>
<dbReference type="SMART" id="SM00748">
    <property type="entry name" value="HEPN"/>
    <property type="match status" value="1"/>
</dbReference>
<accession>A0A554LGR6</accession>
<dbReference type="AlphaFoldDB" id="A0A554LGR6"/>
<gene>
    <name evidence="2" type="ORF">CEN92_159</name>
</gene>
<name>A0A554LGR6_9BACT</name>
<reference evidence="2 3" key="1">
    <citation type="submission" date="2017-07" db="EMBL/GenBank/DDBJ databases">
        <title>Mechanisms for carbon and nitrogen cycling indicate functional differentiation within the Candidate Phyla Radiation.</title>
        <authorList>
            <person name="Danczak R.E."/>
            <person name="Johnston M.D."/>
            <person name="Kenah C."/>
            <person name="Slattery M."/>
            <person name="Wrighton K.C."/>
            <person name="Wilkins M.J."/>
        </authorList>
    </citation>
    <scope>NUCLEOTIDE SEQUENCE [LARGE SCALE GENOMIC DNA]</scope>
    <source>
        <strain evidence="2">Licking1014_96</strain>
    </source>
</reference>
<dbReference type="PROSITE" id="PS50910">
    <property type="entry name" value="HEPN"/>
    <property type="match status" value="1"/>
</dbReference>
<dbReference type="Proteomes" id="UP000318296">
    <property type="component" value="Unassembled WGS sequence"/>
</dbReference>
<comment type="caution">
    <text evidence="2">The sequence shown here is derived from an EMBL/GenBank/DDBJ whole genome shotgun (WGS) entry which is preliminary data.</text>
</comment>
<dbReference type="InterPro" id="IPR007842">
    <property type="entry name" value="HEPN_dom"/>
</dbReference>
<proteinExistence type="predicted"/>
<dbReference type="EMBL" id="VMGH01000020">
    <property type="protein sequence ID" value="TSC92071.1"/>
    <property type="molecule type" value="Genomic_DNA"/>
</dbReference>
<organism evidence="2 3">
    <name type="scientific">Candidatus Berkelbacteria bacterium Licking1014_96</name>
    <dbReference type="NCBI Taxonomy" id="2017149"/>
    <lineage>
        <taxon>Bacteria</taxon>
        <taxon>Candidatus Berkelbacteria</taxon>
    </lineage>
</organism>
<dbReference type="SUPFAM" id="SSF81593">
    <property type="entry name" value="Nucleotidyltransferase substrate binding subunit/domain"/>
    <property type="match status" value="1"/>
</dbReference>
<protein>
    <recommendedName>
        <fullName evidence="1">HEPN domain-containing protein</fullName>
    </recommendedName>
</protein>
<evidence type="ECO:0000313" key="2">
    <source>
        <dbReference type="EMBL" id="TSC92071.1"/>
    </source>
</evidence>
<dbReference type="Gene3D" id="1.20.120.330">
    <property type="entry name" value="Nucleotidyltransferases domain 2"/>
    <property type="match status" value="1"/>
</dbReference>
<evidence type="ECO:0000313" key="3">
    <source>
        <dbReference type="Proteomes" id="UP000318296"/>
    </source>
</evidence>
<dbReference type="Pfam" id="PF05168">
    <property type="entry name" value="HEPN"/>
    <property type="match status" value="1"/>
</dbReference>
<evidence type="ECO:0000259" key="1">
    <source>
        <dbReference type="PROSITE" id="PS50910"/>
    </source>
</evidence>
<sequence length="132" mass="15568">MDKNNPRNYDEWLEKAHEDELAAIDLFKKSHLYAPACFHYQQLAEKYLKALLIYQGKSFLKVHDLISLSDLLCENYPEIKKLDPELKLLNRFYIETRYPGSESDFTLHDAQRADFASIKIKSFVLKIINQKN</sequence>